<evidence type="ECO:0000256" key="10">
    <source>
        <dbReference type="ARBA" id="ARBA00049209"/>
    </source>
</evidence>
<accession>A0ABR7EAR6</accession>
<comment type="catalytic activity">
    <reaction evidence="12">
        <text>(6R)-NADPHX = (6S)-NADPHX</text>
        <dbReference type="Rhea" id="RHEA:32227"/>
        <dbReference type="ChEBI" id="CHEBI:64076"/>
        <dbReference type="ChEBI" id="CHEBI:64077"/>
        <dbReference type="EC" id="5.1.99.6"/>
    </reaction>
</comment>
<comment type="similarity">
    <text evidence="1">In the N-terminal section; belongs to the NnrE/AIBP family.</text>
</comment>
<evidence type="ECO:0000256" key="11">
    <source>
        <dbReference type="HAMAP-Rule" id="MF_01965"/>
    </source>
</evidence>
<keyword evidence="17" id="KW-1185">Reference proteome</keyword>
<dbReference type="NCBIfam" id="TIGR00197">
    <property type="entry name" value="yjeF_nterm"/>
    <property type="match status" value="1"/>
</dbReference>
<dbReference type="Pfam" id="PF01256">
    <property type="entry name" value="Carb_kinase"/>
    <property type="match status" value="1"/>
</dbReference>
<comment type="caution">
    <text evidence="16">The sequence shown here is derived from an EMBL/GenBank/DDBJ whole genome shotgun (WGS) entry which is preliminary data.</text>
</comment>
<dbReference type="SUPFAM" id="SSF64153">
    <property type="entry name" value="YjeF N-terminal domain-like"/>
    <property type="match status" value="1"/>
</dbReference>
<dbReference type="PROSITE" id="PS51385">
    <property type="entry name" value="YJEF_N"/>
    <property type="match status" value="1"/>
</dbReference>
<dbReference type="Proteomes" id="UP000606889">
    <property type="component" value="Unassembled WGS sequence"/>
</dbReference>
<comment type="function">
    <text evidence="12">Catalyzes the epimerization of the S- and R-forms of NAD(P)HX, a damaged form of NAD(P)H that is a result of enzymatic or heat-dependent hydration. This is a prerequisite for the S-specific NAD(P)H-hydrate dehydratase to allow the repair of both epimers of NAD(P)HX.</text>
</comment>
<feature type="binding site" evidence="11">
    <location>
        <position position="448"/>
    </location>
    <ligand>
        <name>(6S)-NADPHX</name>
        <dbReference type="ChEBI" id="CHEBI:64076"/>
    </ligand>
</feature>
<keyword evidence="12" id="KW-0479">Metal-binding</keyword>
<keyword evidence="5 11" id="KW-0521">NADP</keyword>
<dbReference type="InterPro" id="IPR004443">
    <property type="entry name" value="YjeF_N_dom"/>
</dbReference>
<keyword evidence="6 11" id="KW-0520">NAD</keyword>
<comment type="catalytic activity">
    <reaction evidence="10 11">
        <text>(6S)-NADPHX + ADP = AMP + phosphate + NADPH + H(+)</text>
        <dbReference type="Rhea" id="RHEA:32235"/>
        <dbReference type="ChEBI" id="CHEBI:15378"/>
        <dbReference type="ChEBI" id="CHEBI:43474"/>
        <dbReference type="ChEBI" id="CHEBI:57783"/>
        <dbReference type="ChEBI" id="CHEBI:64076"/>
        <dbReference type="ChEBI" id="CHEBI:456215"/>
        <dbReference type="ChEBI" id="CHEBI:456216"/>
        <dbReference type="EC" id="4.2.1.136"/>
    </reaction>
</comment>
<dbReference type="HAMAP" id="MF_01966">
    <property type="entry name" value="NADHX_epimerase"/>
    <property type="match status" value="1"/>
</dbReference>
<comment type="similarity">
    <text evidence="11">Belongs to the NnrD/CARKD family.</text>
</comment>
<feature type="binding site" evidence="12">
    <location>
        <begin position="129"/>
        <end position="135"/>
    </location>
    <ligand>
        <name>(6S)-NADPHX</name>
        <dbReference type="ChEBI" id="CHEBI:64076"/>
    </ligand>
</feature>
<evidence type="ECO:0000256" key="4">
    <source>
        <dbReference type="ARBA" id="ARBA00022840"/>
    </source>
</evidence>
<evidence type="ECO:0000313" key="17">
    <source>
        <dbReference type="Proteomes" id="UP000606889"/>
    </source>
</evidence>
<sequence length="691" mass="74562">MRTVLTPKQMGAVDRYMIDRMKIPGILLMENAAYGVYEAIREEREPCTVQVFCGTGNNGGDGFAVARILLANGYDVKVILLGNPSSLKEDAAENFAFFRETREYYTIITNKEEFEALPEAEVYVDAIFGTGLARNIDGIYQDAVNFLNARDALVVSVDIPSGINAETGIIMGAAVRADISVTFQYPKVGHFLYPGREYAGELQVVRIGVDEGCDIPLQAAVCAYESDDPDMCLGERPLDSNKGSYGKLLLVAGSYGMAGAAVLSARAASRAGAGLVTAASCGEVISVLQQNVPEATCFEVGGENGIISREAIPSLEKLTLGKTAIAVGPGLGVNDDIAAVVGNLITECELPKVVDADGLNVLAEHLEFLENKQGEVILTPHPKEFSRLSGMRTEDILGNPVKAAVDFAVEYGVTLVLKGSTTIVADQFGNASLLCVGTPGMAKGGSGDVLTGIIGGLLAQGKDVYEAALTGVYIAGMAGELAAEQEGEYSMTPMDTVNYIGRVMDAMVVDYITADTAHGHGGDADVPRMLPKKTVEIVAGQIETPIFTGAQAEPEAMGEEIWPEETGTEEALWAEEEIVSEEPKDLAPEEETDVEEPTRIVPEVREERKPLEPAMDFLEKYTDEPKEPMTRTQRRILGQTQEKEKNSFFRRKTKQEETPIIPEVTPQDVMDEVMDELPQETPKRPTRRKIG</sequence>
<dbReference type="CDD" id="cd01171">
    <property type="entry name" value="YXKO-related"/>
    <property type="match status" value="1"/>
</dbReference>
<evidence type="ECO:0000256" key="1">
    <source>
        <dbReference type="ARBA" id="ARBA00006001"/>
    </source>
</evidence>
<dbReference type="PROSITE" id="PS51383">
    <property type="entry name" value="YJEF_C_3"/>
    <property type="match status" value="1"/>
</dbReference>
<dbReference type="InterPro" id="IPR029056">
    <property type="entry name" value="Ribokinase-like"/>
</dbReference>
<evidence type="ECO:0000256" key="5">
    <source>
        <dbReference type="ARBA" id="ARBA00022857"/>
    </source>
</evidence>
<comment type="similarity">
    <text evidence="2">In the C-terminal section; belongs to the NnrD/CARKD family.</text>
</comment>
<comment type="cofactor">
    <cofactor evidence="12">
        <name>K(+)</name>
        <dbReference type="ChEBI" id="CHEBI:29103"/>
    </cofactor>
    <text evidence="12">Binds 1 potassium ion per subunit.</text>
</comment>
<feature type="binding site" evidence="12">
    <location>
        <position position="161"/>
    </location>
    <ligand>
        <name>K(+)</name>
        <dbReference type="ChEBI" id="CHEBI:29103"/>
    </ligand>
</feature>
<comment type="subunit">
    <text evidence="11">Homotetramer.</text>
</comment>
<evidence type="ECO:0000256" key="2">
    <source>
        <dbReference type="ARBA" id="ARBA00009524"/>
    </source>
</evidence>
<dbReference type="InterPro" id="IPR017953">
    <property type="entry name" value="Carbohydrate_kinase_pred_CS"/>
</dbReference>
<dbReference type="PANTHER" id="PTHR12592">
    <property type="entry name" value="ATP-DEPENDENT (S)-NAD(P)H-HYDRATE DEHYDRATASE FAMILY MEMBER"/>
    <property type="match status" value="1"/>
</dbReference>
<evidence type="ECO:0000256" key="9">
    <source>
        <dbReference type="ARBA" id="ARBA00048238"/>
    </source>
</evidence>
<evidence type="ECO:0000256" key="3">
    <source>
        <dbReference type="ARBA" id="ARBA00022741"/>
    </source>
</evidence>
<feature type="domain" description="YjeF N-terminal" evidence="15">
    <location>
        <begin position="10"/>
        <end position="215"/>
    </location>
</feature>
<feature type="binding site" evidence="12">
    <location>
        <position position="58"/>
    </location>
    <ligand>
        <name>K(+)</name>
        <dbReference type="ChEBI" id="CHEBI:29103"/>
    </ligand>
</feature>
<feature type="binding site" evidence="12">
    <location>
        <position position="125"/>
    </location>
    <ligand>
        <name>K(+)</name>
        <dbReference type="ChEBI" id="CHEBI:29103"/>
    </ligand>
</feature>
<feature type="binding site" evidence="12">
    <location>
        <begin position="57"/>
        <end position="61"/>
    </location>
    <ligand>
        <name>(6S)-NADPHX</name>
        <dbReference type="ChEBI" id="CHEBI:64076"/>
    </ligand>
</feature>
<evidence type="ECO:0000259" key="15">
    <source>
        <dbReference type="PROSITE" id="PS51385"/>
    </source>
</evidence>
<dbReference type="NCBIfam" id="TIGR00196">
    <property type="entry name" value="yjeF_cterm"/>
    <property type="match status" value="1"/>
</dbReference>
<comment type="similarity">
    <text evidence="12">Belongs to the NnrE/AIBP family.</text>
</comment>
<comment type="function">
    <text evidence="11">Catalyzes the dehydration of the S-form of NAD(P)HX at the expense of ADP, which is converted to AMP. Together with NAD(P)HX epimerase, which catalyzes the epimerization of the S- and R-forms, the enzyme allows the repair of both epimers of NAD(P)HX, a damaged form of NAD(P)H that is a result of enzymatic or heat-dependent hydration.</text>
</comment>
<feature type="region of interest" description="Disordered" evidence="13">
    <location>
        <begin position="620"/>
        <end position="691"/>
    </location>
</feature>
<dbReference type="Gene3D" id="3.40.50.10260">
    <property type="entry name" value="YjeF N-terminal domain"/>
    <property type="match status" value="1"/>
</dbReference>
<comment type="cofactor">
    <cofactor evidence="11">
        <name>Mg(2+)</name>
        <dbReference type="ChEBI" id="CHEBI:18420"/>
    </cofactor>
</comment>
<feature type="binding site" evidence="11">
    <location>
        <position position="260"/>
    </location>
    <ligand>
        <name>(6S)-NADPHX</name>
        <dbReference type="ChEBI" id="CHEBI:64076"/>
    </ligand>
</feature>
<dbReference type="PROSITE" id="PS01050">
    <property type="entry name" value="YJEF_C_2"/>
    <property type="match status" value="1"/>
</dbReference>
<comment type="catalytic activity">
    <reaction evidence="9 11">
        <text>(6S)-NADHX + ADP = AMP + phosphate + NADH + H(+)</text>
        <dbReference type="Rhea" id="RHEA:32223"/>
        <dbReference type="ChEBI" id="CHEBI:15378"/>
        <dbReference type="ChEBI" id="CHEBI:43474"/>
        <dbReference type="ChEBI" id="CHEBI:57945"/>
        <dbReference type="ChEBI" id="CHEBI:64074"/>
        <dbReference type="ChEBI" id="CHEBI:456215"/>
        <dbReference type="ChEBI" id="CHEBI:456216"/>
        <dbReference type="EC" id="4.2.1.136"/>
    </reaction>
</comment>
<dbReference type="Gene3D" id="3.40.1190.20">
    <property type="match status" value="1"/>
</dbReference>
<dbReference type="EC" id="4.2.1.136" evidence="11"/>
<reference evidence="16 17" key="1">
    <citation type="submission" date="2020-08" db="EMBL/GenBank/DDBJ databases">
        <title>Genome public.</title>
        <authorList>
            <person name="Liu C."/>
            <person name="Sun Q."/>
        </authorList>
    </citation>
    <scope>NUCLEOTIDE SEQUENCE [LARGE SCALE GENOMIC DNA]</scope>
    <source>
        <strain evidence="16 17">NSJ-35</strain>
    </source>
</reference>
<comment type="function">
    <text evidence="8">Bifunctional enzyme that catalyzes the epimerization of the S- and R-forms of NAD(P)HX and the dehydration of the S-form of NAD(P)HX at the expense of ADP, which is converted to AMP. This allows the repair of both epimers of NAD(P)HX, a damaged form of NAD(P)H that is a result of enzymatic or heat-dependent hydration.</text>
</comment>
<feature type="binding site" evidence="11">
    <location>
        <begin position="418"/>
        <end position="422"/>
    </location>
    <ligand>
        <name>AMP</name>
        <dbReference type="ChEBI" id="CHEBI:456215"/>
    </ligand>
</feature>
<evidence type="ECO:0000256" key="7">
    <source>
        <dbReference type="ARBA" id="ARBA00023239"/>
    </source>
</evidence>
<proteinExistence type="inferred from homology"/>
<dbReference type="PANTHER" id="PTHR12592:SF0">
    <property type="entry name" value="ATP-DEPENDENT (S)-NAD(P)H-HYDRATE DEHYDRATASE"/>
    <property type="match status" value="1"/>
</dbReference>
<evidence type="ECO:0000313" key="16">
    <source>
        <dbReference type="EMBL" id="MBC5646870.1"/>
    </source>
</evidence>
<feature type="binding site" evidence="11">
    <location>
        <position position="447"/>
    </location>
    <ligand>
        <name>AMP</name>
        <dbReference type="ChEBI" id="CHEBI:456215"/>
    </ligand>
</feature>
<feature type="binding site" evidence="11">
    <location>
        <position position="330"/>
    </location>
    <ligand>
        <name>(6S)-NADPHX</name>
        <dbReference type="ChEBI" id="CHEBI:64076"/>
    </ligand>
</feature>
<dbReference type="PROSITE" id="PS01049">
    <property type="entry name" value="YJEF_C_1"/>
    <property type="match status" value="1"/>
</dbReference>
<feature type="binding site" evidence="12">
    <location>
        <position position="158"/>
    </location>
    <ligand>
        <name>(6S)-NADPHX</name>
        <dbReference type="ChEBI" id="CHEBI:64076"/>
    </ligand>
</feature>
<dbReference type="RefSeq" id="WP_186856406.1">
    <property type="nucleotide sequence ID" value="NZ_JACOON010000001.1"/>
</dbReference>
<protein>
    <recommendedName>
        <fullName evidence="11 12">Multifunctional fusion protein</fullName>
    </recommendedName>
    <domain>
        <recommendedName>
            <fullName evidence="11">ADP-dependent (S)-NAD(P)H-hydrate dehydratase</fullName>
            <ecNumber evidence="11">4.2.1.136</ecNumber>
        </recommendedName>
        <alternativeName>
            <fullName evidence="11">ADP-dependent NAD(P)HX dehydratase</fullName>
        </alternativeName>
    </domain>
    <domain>
        <recommendedName>
            <fullName evidence="12">NAD(P)H-hydrate epimerase</fullName>
            <ecNumber evidence="12">5.1.99.6</ecNumber>
        </recommendedName>
        <alternativeName>
            <fullName evidence="12">NAD(P)HX epimerase</fullName>
        </alternativeName>
    </domain>
</protein>
<evidence type="ECO:0000256" key="8">
    <source>
        <dbReference type="ARBA" id="ARBA00025153"/>
    </source>
</evidence>
<feature type="compositionally biased region" description="Acidic residues" evidence="13">
    <location>
        <begin position="669"/>
        <end position="678"/>
    </location>
</feature>
<dbReference type="InterPro" id="IPR036652">
    <property type="entry name" value="YjeF_N_dom_sf"/>
</dbReference>
<keyword evidence="4 11" id="KW-0067">ATP-binding</keyword>
<keyword evidence="3 11" id="KW-0547">Nucleotide-binding</keyword>
<dbReference type="Pfam" id="PF03853">
    <property type="entry name" value="YjeF_N"/>
    <property type="match status" value="1"/>
</dbReference>
<feature type="compositionally biased region" description="Basic and acidic residues" evidence="13">
    <location>
        <begin position="620"/>
        <end position="629"/>
    </location>
</feature>
<gene>
    <name evidence="12" type="primary">nnrE</name>
    <name evidence="11" type="synonym">nnrD</name>
    <name evidence="16" type="ORF">H8S18_00730</name>
</gene>
<keyword evidence="7 11" id="KW-0456">Lyase</keyword>
<dbReference type="EC" id="5.1.99.6" evidence="12"/>
<feature type="domain" description="YjeF C-terminal" evidence="14">
    <location>
        <begin position="225"/>
        <end position="507"/>
    </location>
</feature>
<evidence type="ECO:0000259" key="14">
    <source>
        <dbReference type="PROSITE" id="PS51383"/>
    </source>
</evidence>
<organism evidence="16 17">
    <name type="scientific">Christensenella tenuis</name>
    <dbReference type="NCBI Taxonomy" id="2763033"/>
    <lineage>
        <taxon>Bacteria</taxon>
        <taxon>Bacillati</taxon>
        <taxon>Bacillota</taxon>
        <taxon>Clostridia</taxon>
        <taxon>Christensenellales</taxon>
        <taxon>Christensenellaceae</taxon>
        <taxon>Christensenella</taxon>
    </lineage>
</organism>
<name>A0ABR7EAR6_9FIRM</name>
<feature type="binding site" evidence="12">
    <location>
        <position position="140"/>
    </location>
    <ligand>
        <name>(6S)-NADPHX</name>
        <dbReference type="ChEBI" id="CHEBI:64076"/>
    </ligand>
</feature>
<feature type="binding site" evidence="11">
    <location>
        <position position="381"/>
    </location>
    <ligand>
        <name>(6S)-NADPHX</name>
        <dbReference type="ChEBI" id="CHEBI:64076"/>
    </ligand>
</feature>
<keyword evidence="12" id="KW-0413">Isomerase</keyword>
<dbReference type="HAMAP" id="MF_01965">
    <property type="entry name" value="NADHX_dehydratase"/>
    <property type="match status" value="1"/>
</dbReference>
<dbReference type="InterPro" id="IPR000631">
    <property type="entry name" value="CARKD"/>
</dbReference>
<comment type="catalytic activity">
    <reaction evidence="12">
        <text>(6R)-NADHX = (6S)-NADHX</text>
        <dbReference type="Rhea" id="RHEA:32215"/>
        <dbReference type="ChEBI" id="CHEBI:64074"/>
        <dbReference type="ChEBI" id="CHEBI:64075"/>
        <dbReference type="EC" id="5.1.99.6"/>
    </reaction>
</comment>
<dbReference type="EMBL" id="JACOON010000001">
    <property type="protein sequence ID" value="MBC5646870.1"/>
    <property type="molecule type" value="Genomic_DNA"/>
</dbReference>
<keyword evidence="12" id="KW-0630">Potassium</keyword>
<evidence type="ECO:0000256" key="13">
    <source>
        <dbReference type="SAM" id="MobiDB-lite"/>
    </source>
</evidence>
<evidence type="ECO:0000256" key="6">
    <source>
        <dbReference type="ARBA" id="ARBA00023027"/>
    </source>
</evidence>
<evidence type="ECO:0000256" key="12">
    <source>
        <dbReference type="HAMAP-Rule" id="MF_01966"/>
    </source>
</evidence>
<dbReference type="SUPFAM" id="SSF53613">
    <property type="entry name" value="Ribokinase-like"/>
    <property type="match status" value="1"/>
</dbReference>